<dbReference type="Pfam" id="PF25967">
    <property type="entry name" value="RND-MFP_C"/>
    <property type="match status" value="1"/>
</dbReference>
<organism evidence="5 6">
    <name type="scientific">Tenacibaculum soleae</name>
    <dbReference type="NCBI Taxonomy" id="447689"/>
    <lineage>
        <taxon>Bacteria</taxon>
        <taxon>Pseudomonadati</taxon>
        <taxon>Bacteroidota</taxon>
        <taxon>Flavobacteriia</taxon>
        <taxon>Flavobacteriales</taxon>
        <taxon>Flavobacteriaceae</taxon>
        <taxon>Tenacibaculum</taxon>
    </lineage>
</organism>
<dbReference type="Gene3D" id="2.40.30.170">
    <property type="match status" value="1"/>
</dbReference>
<dbReference type="OrthoDB" id="1957187at2"/>
<evidence type="ECO:0000256" key="2">
    <source>
        <dbReference type="ARBA" id="ARBA00023054"/>
    </source>
</evidence>
<dbReference type="PANTHER" id="PTHR32347">
    <property type="entry name" value="EFFLUX SYSTEM COMPONENT YKNX-RELATED"/>
    <property type="match status" value="1"/>
</dbReference>
<accession>A0A1B9XXQ9</accession>
<dbReference type="STRING" id="447689.BA195_11980"/>
<dbReference type="InterPro" id="IPR058627">
    <property type="entry name" value="MdtA-like_C"/>
</dbReference>
<feature type="domain" description="Multidrug resistance protein MdtA-like C-terminal permuted SH3" evidence="4">
    <location>
        <begin position="344"/>
        <end position="403"/>
    </location>
</feature>
<sequence>MDKQLQTKNKTTKKMLIWGIPIVLLICIILMNLTRKKQVNIHKDSLSIREVTLGNFEDVILFNSTVEPKTSVLVNVIQGGSVSEIYVESGQMIKKGTPLLKVYNPNAELNYLTQETAMIEQINNLRNLRVSIKNQQLSLDQQLLSINNDFRNAKRQYDLDKKLFDKGVVAKNDYEKSAQEHSYQKERNGVIKKSVSEEKRSRDLQLISINSSLNNMGKSLGLLRKNKENFTVKAPVDGLLSSFNPILGENYNQGQPIGKMDVLDGYKLVANVDEYYISKLKKGIKGSVSANNENYKIALSKIYPEIKSGQFKVELLFEKDTLSNNIKRGMSLKSKVFLSGKTKALLIPKGLFYQSTNGKWVFVLDFDNKAVKRNIKIGRENPFYYEVLEGLKEGDKIITSNYDDFKNVEEVNINE</sequence>
<evidence type="ECO:0000256" key="3">
    <source>
        <dbReference type="SAM" id="Phobius"/>
    </source>
</evidence>
<evidence type="ECO:0000313" key="5">
    <source>
        <dbReference type="EMBL" id="OCK42335.1"/>
    </source>
</evidence>
<dbReference type="Proteomes" id="UP000093186">
    <property type="component" value="Unassembled WGS sequence"/>
</dbReference>
<dbReference type="AlphaFoldDB" id="A0A1B9XXQ9"/>
<proteinExistence type="predicted"/>
<protein>
    <recommendedName>
        <fullName evidence="4">Multidrug resistance protein MdtA-like C-terminal permuted SH3 domain-containing protein</fullName>
    </recommendedName>
</protein>
<evidence type="ECO:0000256" key="1">
    <source>
        <dbReference type="ARBA" id="ARBA00004196"/>
    </source>
</evidence>
<dbReference type="Gene3D" id="2.40.50.100">
    <property type="match status" value="1"/>
</dbReference>
<feature type="transmembrane region" description="Helical" evidence="3">
    <location>
        <begin position="15"/>
        <end position="33"/>
    </location>
</feature>
<keyword evidence="2" id="KW-0175">Coiled coil</keyword>
<dbReference type="PANTHER" id="PTHR32347:SF23">
    <property type="entry name" value="BLL5650 PROTEIN"/>
    <property type="match status" value="1"/>
</dbReference>
<reference evidence="5 6" key="1">
    <citation type="submission" date="2016-06" db="EMBL/GenBank/DDBJ databases">
        <title>Draft Genome Sequence of Tenacibaculum soleae UCD-KL19.</title>
        <authorList>
            <person name="Eisen J.A."/>
            <person name="Coil D.A."/>
            <person name="Lujan K.M."/>
        </authorList>
    </citation>
    <scope>NUCLEOTIDE SEQUENCE [LARGE SCALE GENOMIC DNA]</scope>
    <source>
        <strain evidence="5 6">UCD-KL19</strain>
    </source>
</reference>
<dbReference type="Gene3D" id="1.10.287.470">
    <property type="entry name" value="Helix hairpin bin"/>
    <property type="match status" value="1"/>
</dbReference>
<keyword evidence="3" id="KW-1133">Transmembrane helix</keyword>
<dbReference type="GO" id="GO:0030313">
    <property type="term" value="C:cell envelope"/>
    <property type="evidence" value="ECO:0007669"/>
    <property type="project" value="UniProtKB-SubCell"/>
</dbReference>
<comment type="caution">
    <text evidence="5">The sequence shown here is derived from an EMBL/GenBank/DDBJ whole genome shotgun (WGS) entry which is preliminary data.</text>
</comment>
<dbReference type="RefSeq" id="WP_068705872.1">
    <property type="nucleotide sequence ID" value="NZ_MAKX01000024.1"/>
</dbReference>
<comment type="subcellular location">
    <subcellularLocation>
        <location evidence="1">Cell envelope</location>
    </subcellularLocation>
</comment>
<dbReference type="Gene3D" id="2.40.420.20">
    <property type="match status" value="1"/>
</dbReference>
<keyword evidence="3" id="KW-0812">Transmembrane</keyword>
<name>A0A1B9XXQ9_9FLAO</name>
<gene>
    <name evidence="5" type="ORF">BA195_11980</name>
</gene>
<keyword evidence="3" id="KW-0472">Membrane</keyword>
<dbReference type="EMBL" id="MAKX01000024">
    <property type="protein sequence ID" value="OCK42335.1"/>
    <property type="molecule type" value="Genomic_DNA"/>
</dbReference>
<evidence type="ECO:0000259" key="4">
    <source>
        <dbReference type="Pfam" id="PF25967"/>
    </source>
</evidence>
<evidence type="ECO:0000313" key="6">
    <source>
        <dbReference type="Proteomes" id="UP000093186"/>
    </source>
</evidence>
<dbReference type="InterPro" id="IPR050465">
    <property type="entry name" value="UPF0194_transport"/>
</dbReference>
<keyword evidence="6" id="KW-1185">Reference proteome</keyword>